<protein>
    <submittedName>
        <fullName evidence="1">Uncharacterized protein</fullName>
    </submittedName>
</protein>
<dbReference type="EMBL" id="KF740664">
    <property type="protein sequence ID" value="AHH01675.1"/>
    <property type="molecule type" value="Genomic_DNA"/>
</dbReference>
<dbReference type="OrthoDB" id="34564at10239"/>
<dbReference type="Proteomes" id="UP000202176">
    <property type="component" value="Segment"/>
</dbReference>
<dbReference type="KEGG" id="vg:18266136"/>
<gene>
    <name evidence="1" type="ORF">pv_108</name>
</gene>
<organism evidence="1 2">
    <name type="scientific">Pithovirus sibericum</name>
    <dbReference type="NCBI Taxonomy" id="1450746"/>
    <lineage>
        <taxon>Viruses</taxon>
        <taxon>Pithoviruses</taxon>
        <taxon>Orthopithovirinae</taxon>
        <taxon>Alphapithovirus</taxon>
        <taxon>Alphapithovirus sibericum</taxon>
    </lineage>
</organism>
<evidence type="ECO:0000313" key="2">
    <source>
        <dbReference type="Proteomes" id="UP000202176"/>
    </source>
</evidence>
<dbReference type="GeneID" id="18266136"/>
<evidence type="ECO:0000313" key="1">
    <source>
        <dbReference type="EMBL" id="AHH01675.1"/>
    </source>
</evidence>
<keyword evidence="2" id="KW-1185">Reference proteome</keyword>
<dbReference type="RefSeq" id="YP_009001010.1">
    <property type="nucleotide sequence ID" value="NC_023423.1"/>
</dbReference>
<reference evidence="1 2" key="1">
    <citation type="journal article" date="2014" name="Proc. Natl. Acad. Sci. U.S.A.">
        <title>Thirty-thousand-year-old distant relative of giant icosahedral DNA viruses with a pandoravirus morphology.</title>
        <authorList>
            <person name="Legendre M."/>
            <person name="Bartoli J."/>
            <person name="Shmakova L."/>
            <person name="Jeudy S."/>
            <person name="Labadie K."/>
            <person name="Adrait A."/>
            <person name="Lescot M."/>
            <person name="Poirot O."/>
            <person name="Bertaux L."/>
            <person name="Bruley C."/>
            <person name="Coute Y."/>
            <person name="Rivkina E."/>
            <person name="Abergel C."/>
            <person name="Claverie J.M."/>
        </authorList>
    </citation>
    <scope>NUCLEOTIDE SEQUENCE [LARGE SCALE GENOMIC DNA]</scope>
    <source>
        <strain evidence="1">P1084-T</strain>
    </source>
</reference>
<name>W5SA95_9VIRU</name>
<proteinExistence type="predicted"/>
<sequence length="493" mass="56134">MFFRWVTDFSNPLLEPAASTAISWLIEKGARVSQNSIEKSFVEIRVEIEGVSNWEIEGVGNVFDLIEISQIESLFCTYPAELTLRQFESLKAVLKACVEKFFTCFVDSFQIFSVQGVVKFVPLLSNGYGIYRTWSERSYFLYWLDMSQLLNKVVLSTSPLTQAALAICDECPERQIFDLFGVWMIEGSKEGNPSLPFDQEFPFELSLAIDSLTDRGIYTLALPHQEILAEIGQQFSILASGTNLPPDELLFSIRTFRVGPFWLQLDKNWLKSAWKEVCLGRLPKVTLSYLEEESDLSKEQLSAQLYMLSYLALLKVSPQHLGDIISGQNFTTFPVESLTSLRKIFSEVKKNFSQIDRWTLLAASDLEQMRVLQLAIEEKFPYSYALGLESLLVVANTLSASPFEFSEQEVQQAQQAYAEGVVSKQYLPILVSPIEIPLLQQKEGRAYVEMGGQKFFLGISYAELVTNWSEALLSPWAVARLKEGQWTELWWRT</sequence>
<accession>W5SA95</accession>